<evidence type="ECO:0000313" key="4">
    <source>
        <dbReference type="Proteomes" id="UP000184731"/>
    </source>
</evidence>
<dbReference type="GO" id="GO:0046513">
    <property type="term" value="P:ceramide biosynthetic process"/>
    <property type="evidence" value="ECO:0007669"/>
    <property type="project" value="TreeGrafter"/>
</dbReference>
<dbReference type="GO" id="GO:0042284">
    <property type="term" value="F:sphingolipid delta-4 desaturase activity"/>
    <property type="evidence" value="ECO:0007669"/>
    <property type="project" value="TreeGrafter"/>
</dbReference>
<name>A0A1L4CX79_9BACT</name>
<dbReference type="GO" id="GO:0016020">
    <property type="term" value="C:membrane"/>
    <property type="evidence" value="ECO:0007669"/>
    <property type="project" value="GOC"/>
</dbReference>
<dbReference type="EMBL" id="CP017834">
    <property type="protein sequence ID" value="APJ02555.1"/>
    <property type="molecule type" value="Genomic_DNA"/>
</dbReference>
<organism evidence="3 4">
    <name type="scientific">Silvanigrella aquatica</name>
    <dbReference type="NCBI Taxonomy" id="1915309"/>
    <lineage>
        <taxon>Bacteria</taxon>
        <taxon>Pseudomonadati</taxon>
        <taxon>Bdellovibrionota</taxon>
        <taxon>Oligoflexia</taxon>
        <taxon>Silvanigrellales</taxon>
        <taxon>Silvanigrellaceae</taxon>
        <taxon>Silvanigrella</taxon>
    </lineage>
</organism>
<sequence length="300" mass="36357">MREIISNYKKIELTKYSRIKDFSQCFSIYAIAIFSIFFAIYLDNLIIWILYFFFMGFMGISFLSFSHNCIHGFFFKSKFLRHAFGSINSIPLLVNYSIYNSSHIEHHKYTNMEEDVQQKVEITSLFKYLSYFPYLTLFINHIKIGLFALLGKKLSYKRLESERKNIIINFFISFIWLLSSIILTLHYPLLIKVYWIPLFIFHQLIFLFRLSEHYGCNLTNNRWENSRSITSNFIVRFLMINNNFHAEHHFYPSIPFQNLHKLHLEIGKNFKYIESSYFKFHIHLIYRCFNLRKFNKNKIN</sequence>
<keyword evidence="1" id="KW-1133">Transmembrane helix</keyword>
<feature type="transmembrane region" description="Helical" evidence="1">
    <location>
        <begin position="166"/>
        <end position="187"/>
    </location>
</feature>
<feature type="transmembrane region" description="Helical" evidence="1">
    <location>
        <begin position="21"/>
        <end position="42"/>
    </location>
</feature>
<accession>A0A1L4CX79</accession>
<feature type="transmembrane region" description="Helical" evidence="1">
    <location>
        <begin position="193"/>
        <end position="210"/>
    </location>
</feature>
<feature type="domain" description="Fatty acid desaturase" evidence="2">
    <location>
        <begin position="48"/>
        <end position="279"/>
    </location>
</feature>
<reference evidence="3 4" key="1">
    <citation type="submission" date="2016-10" db="EMBL/GenBank/DDBJ databases">
        <title>Silvanigrella aquatica sp. nov., isolated from a freshwater lake located in the Black Forest, Germany, description of Silvanigrellaceae fam. nov., Silvanigrellales ord. nov., reclassification of the order Bdellovibrionales in the class Oligoflexia, reclassification of the families Bacteriovoracaceae and Halobacteriovoraceae in the new order Bacteriovoracales ord. nov., and reclassification of the family Pseudobacteriovoracaceae in the order Oligoflexiales.</title>
        <authorList>
            <person name="Hahn M.W."/>
            <person name="Schmidt J."/>
            <person name="Koll U."/>
            <person name="Rohde M."/>
            <person name="Verbag S."/>
            <person name="Pitt A."/>
            <person name="Nakai R."/>
            <person name="Naganuma T."/>
            <person name="Lang E."/>
        </authorList>
    </citation>
    <scope>NUCLEOTIDE SEQUENCE [LARGE SCALE GENOMIC DNA]</scope>
    <source>
        <strain evidence="3 4">MWH-Nonnen-W8red</strain>
    </source>
</reference>
<dbReference type="KEGG" id="saqi:AXG55_00840"/>
<dbReference type="PANTHER" id="PTHR12879">
    <property type="entry name" value="SPHINGOLIPID DELTA 4 DESATURASE/C-4 HYDROXYLASE PROTEIN DES2"/>
    <property type="match status" value="1"/>
</dbReference>
<keyword evidence="1" id="KW-0472">Membrane</keyword>
<evidence type="ECO:0000313" key="3">
    <source>
        <dbReference type="EMBL" id="APJ02555.1"/>
    </source>
</evidence>
<gene>
    <name evidence="3" type="ORF">AXG55_00840</name>
</gene>
<evidence type="ECO:0000259" key="2">
    <source>
        <dbReference type="Pfam" id="PF00487"/>
    </source>
</evidence>
<dbReference type="RefSeq" id="WP_272866910.1">
    <property type="nucleotide sequence ID" value="NZ_CP017834.1"/>
</dbReference>
<proteinExistence type="predicted"/>
<dbReference type="PANTHER" id="PTHR12879:SF8">
    <property type="entry name" value="SPHINGOLIPID DELTA(4)-DESATURASE DES1"/>
    <property type="match status" value="1"/>
</dbReference>
<dbReference type="InterPro" id="IPR005804">
    <property type="entry name" value="FA_desaturase_dom"/>
</dbReference>
<dbReference type="Proteomes" id="UP000184731">
    <property type="component" value="Chromosome"/>
</dbReference>
<dbReference type="Pfam" id="PF00487">
    <property type="entry name" value="FA_desaturase"/>
    <property type="match status" value="1"/>
</dbReference>
<feature type="transmembrane region" description="Helical" evidence="1">
    <location>
        <begin position="48"/>
        <end position="67"/>
    </location>
</feature>
<feature type="transmembrane region" description="Helical" evidence="1">
    <location>
        <begin position="131"/>
        <end position="150"/>
    </location>
</feature>
<protein>
    <recommendedName>
        <fullName evidence="2">Fatty acid desaturase domain-containing protein</fullName>
    </recommendedName>
</protein>
<evidence type="ECO:0000256" key="1">
    <source>
        <dbReference type="SAM" id="Phobius"/>
    </source>
</evidence>
<keyword evidence="1" id="KW-0812">Transmembrane</keyword>
<feature type="transmembrane region" description="Helical" evidence="1">
    <location>
        <begin position="79"/>
        <end position="99"/>
    </location>
</feature>
<dbReference type="AlphaFoldDB" id="A0A1L4CX79"/>
<keyword evidence="4" id="KW-1185">Reference proteome</keyword>
<dbReference type="STRING" id="1915309.AXG55_00840"/>